<keyword evidence="8" id="KW-0249">Electron transport</keyword>
<keyword evidence="10" id="KW-0408">Iron</keyword>
<evidence type="ECO:0000256" key="7">
    <source>
        <dbReference type="ARBA" id="ARBA00022723"/>
    </source>
</evidence>
<dbReference type="Proteomes" id="UP000074072">
    <property type="component" value="Unassembled WGS sequence"/>
</dbReference>
<keyword evidence="6 12" id="KW-0812">Transmembrane</keyword>
<dbReference type="RefSeq" id="WP_058752039.1">
    <property type="nucleotide sequence ID" value="NZ_LDTE01000039.1"/>
</dbReference>
<keyword evidence="9 12" id="KW-1133">Transmembrane helix</keyword>
<evidence type="ECO:0000256" key="11">
    <source>
        <dbReference type="ARBA" id="ARBA00023136"/>
    </source>
</evidence>
<feature type="transmembrane region" description="Helical" evidence="12">
    <location>
        <begin position="166"/>
        <end position="188"/>
    </location>
</feature>
<dbReference type="PRINTS" id="PR00161">
    <property type="entry name" value="NIHGNASECYTB"/>
</dbReference>
<dbReference type="PANTHER" id="PTHR30485">
    <property type="entry name" value="NI/FE-HYDROGENASE 1 B-TYPE CYTOCHROME SUBUNIT"/>
    <property type="match status" value="1"/>
</dbReference>
<evidence type="ECO:0000256" key="5">
    <source>
        <dbReference type="ARBA" id="ARBA00022617"/>
    </source>
</evidence>
<evidence type="ECO:0000256" key="10">
    <source>
        <dbReference type="ARBA" id="ARBA00023004"/>
    </source>
</evidence>
<keyword evidence="5" id="KW-0349">Heme</keyword>
<proteinExistence type="inferred from homology"/>
<reference evidence="14 15" key="1">
    <citation type="journal article" date="2016" name="Front. Microbiol.">
        <title>Genomic Resource of Rice Seed Associated Bacteria.</title>
        <authorList>
            <person name="Midha S."/>
            <person name="Bansal K."/>
            <person name="Sharma S."/>
            <person name="Kumar N."/>
            <person name="Patil P.P."/>
            <person name="Chaudhry V."/>
            <person name="Patil P.B."/>
        </authorList>
    </citation>
    <scope>NUCLEOTIDE SEQUENCE [LARGE SCALE GENOMIC DNA]</scope>
    <source>
        <strain evidence="14 15">SB4</strain>
    </source>
</reference>
<dbReference type="GO" id="GO:0005886">
    <property type="term" value="C:plasma membrane"/>
    <property type="evidence" value="ECO:0007669"/>
    <property type="project" value="UniProtKB-SubCell"/>
</dbReference>
<comment type="caution">
    <text evidence="14">The sequence shown here is derived from an EMBL/GenBank/DDBJ whole genome shotgun (WGS) entry which is preliminary data.</text>
</comment>
<keyword evidence="11 12" id="KW-0472">Membrane</keyword>
<sequence length="248" mass="28050">MEAETPTEPERAPEAASAEPGSVIRRHGVVTRIWHWVNAVAVLILLGSGLGISNAHPRLYWGRYGANFDRAWATLPHFPDWLTIPARYNLAISRRWHLFFALVLGFGLLAYMIGGLATRHFQRDLRIRGRELRPAAIWADFRRHLAFRFHDERDPRAYNLFQKLSYAGVLFIALPLAILTGIALSPGMNAAWPWVLDLLGGRQSARSIHFITATLLALFLIVHLVLVILAGPLNELRSMITGRWRVPE</sequence>
<evidence type="ECO:0000256" key="12">
    <source>
        <dbReference type="SAM" id="Phobius"/>
    </source>
</evidence>
<gene>
    <name evidence="14" type="ORF">SB4_07325</name>
</gene>
<organism evidence="14 15">
    <name type="scientific">Sphingomonas sanguinis</name>
    <dbReference type="NCBI Taxonomy" id="33051"/>
    <lineage>
        <taxon>Bacteria</taxon>
        <taxon>Pseudomonadati</taxon>
        <taxon>Pseudomonadota</taxon>
        <taxon>Alphaproteobacteria</taxon>
        <taxon>Sphingomonadales</taxon>
        <taxon>Sphingomonadaceae</taxon>
        <taxon>Sphingomonas</taxon>
    </lineage>
</organism>
<dbReference type="InterPro" id="IPR016174">
    <property type="entry name" value="Di-haem_cyt_TM"/>
</dbReference>
<dbReference type="InterPro" id="IPR000516">
    <property type="entry name" value="Ni-dep_Hydgase_cyt-B"/>
</dbReference>
<dbReference type="InterPro" id="IPR011577">
    <property type="entry name" value="Cyt_b561_bac/Ni-Hgenase"/>
</dbReference>
<dbReference type="GO" id="GO:0022904">
    <property type="term" value="P:respiratory electron transport chain"/>
    <property type="evidence" value="ECO:0007669"/>
    <property type="project" value="InterPro"/>
</dbReference>
<evidence type="ECO:0000256" key="8">
    <source>
        <dbReference type="ARBA" id="ARBA00022982"/>
    </source>
</evidence>
<evidence type="ECO:0000256" key="4">
    <source>
        <dbReference type="ARBA" id="ARBA00022475"/>
    </source>
</evidence>
<feature type="transmembrane region" description="Helical" evidence="12">
    <location>
        <begin position="96"/>
        <end position="118"/>
    </location>
</feature>
<comment type="similarity">
    <text evidence="2">Belongs to the HupC/HyaC/HydC family.</text>
</comment>
<feature type="domain" description="Cytochrome b561 bacterial/Ni-hydrogenase" evidence="13">
    <location>
        <begin position="26"/>
        <end position="242"/>
    </location>
</feature>
<evidence type="ECO:0000256" key="9">
    <source>
        <dbReference type="ARBA" id="ARBA00022989"/>
    </source>
</evidence>
<keyword evidence="4" id="KW-1003">Cell membrane</keyword>
<dbReference type="SUPFAM" id="SSF81342">
    <property type="entry name" value="Transmembrane di-heme cytochromes"/>
    <property type="match status" value="1"/>
</dbReference>
<keyword evidence="3" id="KW-0813">Transport</keyword>
<dbReference type="GO" id="GO:0009055">
    <property type="term" value="F:electron transfer activity"/>
    <property type="evidence" value="ECO:0007669"/>
    <property type="project" value="InterPro"/>
</dbReference>
<name>A0A147IXW5_9SPHN</name>
<accession>A0A147IXW5</accession>
<dbReference type="Gene3D" id="1.20.950.20">
    <property type="entry name" value="Transmembrane di-heme cytochromes, Chain C"/>
    <property type="match status" value="1"/>
</dbReference>
<evidence type="ECO:0000313" key="14">
    <source>
        <dbReference type="EMBL" id="KTW00363.1"/>
    </source>
</evidence>
<evidence type="ECO:0000259" key="13">
    <source>
        <dbReference type="Pfam" id="PF01292"/>
    </source>
</evidence>
<keyword evidence="7" id="KW-0479">Metal-binding</keyword>
<evidence type="ECO:0000256" key="3">
    <source>
        <dbReference type="ARBA" id="ARBA00022448"/>
    </source>
</evidence>
<dbReference type="AlphaFoldDB" id="A0A147IXW5"/>
<dbReference type="OrthoDB" id="9781740at2"/>
<dbReference type="InterPro" id="IPR051542">
    <property type="entry name" value="Hydrogenase_cytochrome"/>
</dbReference>
<dbReference type="Pfam" id="PF01292">
    <property type="entry name" value="Ni_hydr_CYTB"/>
    <property type="match status" value="1"/>
</dbReference>
<dbReference type="PANTHER" id="PTHR30485:SF1">
    <property type="entry name" value="CYTOCHROME YDHU-RELATED"/>
    <property type="match status" value="1"/>
</dbReference>
<feature type="transmembrane region" description="Helical" evidence="12">
    <location>
        <begin position="33"/>
        <end position="52"/>
    </location>
</feature>
<evidence type="ECO:0000256" key="6">
    <source>
        <dbReference type="ARBA" id="ARBA00022692"/>
    </source>
</evidence>
<comment type="subcellular location">
    <subcellularLocation>
        <location evidence="1">Cell membrane</location>
        <topology evidence="1">Multi-pass membrane protein</topology>
    </subcellularLocation>
</comment>
<dbReference type="EMBL" id="LDTE01000039">
    <property type="protein sequence ID" value="KTW00363.1"/>
    <property type="molecule type" value="Genomic_DNA"/>
</dbReference>
<dbReference type="PATRIC" id="fig|33051.4.peg.2146"/>
<evidence type="ECO:0000313" key="15">
    <source>
        <dbReference type="Proteomes" id="UP000074072"/>
    </source>
</evidence>
<evidence type="ECO:0000256" key="2">
    <source>
        <dbReference type="ARBA" id="ARBA00008622"/>
    </source>
</evidence>
<dbReference type="GO" id="GO:0005506">
    <property type="term" value="F:iron ion binding"/>
    <property type="evidence" value="ECO:0007669"/>
    <property type="project" value="InterPro"/>
</dbReference>
<dbReference type="GO" id="GO:0020037">
    <property type="term" value="F:heme binding"/>
    <property type="evidence" value="ECO:0007669"/>
    <property type="project" value="TreeGrafter"/>
</dbReference>
<feature type="transmembrane region" description="Helical" evidence="12">
    <location>
        <begin position="208"/>
        <end position="230"/>
    </location>
</feature>
<evidence type="ECO:0000256" key="1">
    <source>
        <dbReference type="ARBA" id="ARBA00004651"/>
    </source>
</evidence>
<protein>
    <submittedName>
        <fullName evidence="14">HupC</fullName>
    </submittedName>
</protein>